<keyword evidence="2" id="KW-0963">Cytoplasm</keyword>
<dbReference type="RefSeq" id="WP_219800773.1">
    <property type="nucleotide sequence ID" value="NZ_CP080096.1"/>
</dbReference>
<evidence type="ECO:0000313" key="6">
    <source>
        <dbReference type="Proteomes" id="UP000826462"/>
    </source>
</evidence>
<dbReference type="HAMAP" id="MF_00710">
    <property type="entry name" value="Malonate_deCO2ase_dsu"/>
    <property type="match status" value="1"/>
</dbReference>
<evidence type="ECO:0000256" key="1">
    <source>
        <dbReference type="ARBA" id="ARBA00004496"/>
    </source>
</evidence>
<dbReference type="InterPro" id="IPR023439">
    <property type="entry name" value="Mal_deCO2ase/Cit_lyase_ACP"/>
</dbReference>
<evidence type="ECO:0000256" key="4">
    <source>
        <dbReference type="NCBIfam" id="TIGR03130"/>
    </source>
</evidence>
<dbReference type="NCBIfam" id="NF002293">
    <property type="entry name" value="PRK01220.1"/>
    <property type="match status" value="1"/>
</dbReference>
<comment type="subcellular location">
    <subcellularLocation>
        <location evidence="1">Cytoplasm</location>
    </subcellularLocation>
</comment>
<dbReference type="Proteomes" id="UP000826462">
    <property type="component" value="Chromosome 2"/>
</dbReference>
<evidence type="ECO:0000313" key="5">
    <source>
        <dbReference type="EMBL" id="QYD71343.1"/>
    </source>
</evidence>
<evidence type="ECO:0000256" key="3">
    <source>
        <dbReference type="ARBA" id="ARBA00022553"/>
    </source>
</evidence>
<protein>
    <recommendedName>
        <fullName evidence="4">Malonate decarboxylase acyl carrier protein</fullName>
    </recommendedName>
</protein>
<sequence length="114" mass="11870">MEHLTFEYPAQRAFTARAHVGVVGSGDLEVLLSPAASMTATVDVRTSVDGYSHIWKSVLDRFFQRYDGAAHIEINDFGATPGVVALRLAEAIEAIDLAAGNSGAHGGSGVQGGA</sequence>
<dbReference type="NCBIfam" id="TIGR03130">
    <property type="entry name" value="malonate_delta"/>
    <property type="match status" value="1"/>
</dbReference>
<gene>
    <name evidence="5" type="ORF">KZJ38_30410</name>
</gene>
<proteinExistence type="inferred from homology"/>
<name>A0ABX8UQP8_9BURK</name>
<evidence type="ECO:0000256" key="2">
    <source>
        <dbReference type="ARBA" id="ARBA00022490"/>
    </source>
</evidence>
<dbReference type="EMBL" id="CP080096">
    <property type="protein sequence ID" value="QYD71343.1"/>
    <property type="molecule type" value="Genomic_DNA"/>
</dbReference>
<dbReference type="Pfam" id="PF06857">
    <property type="entry name" value="ACP"/>
    <property type="match status" value="1"/>
</dbReference>
<accession>A0ABX8UQP8</accession>
<keyword evidence="6" id="KW-1185">Reference proteome</keyword>
<organism evidence="5 6">
    <name type="scientific">Paraburkholderia edwinii</name>
    <dbReference type="NCBI Taxonomy" id="2861782"/>
    <lineage>
        <taxon>Bacteria</taxon>
        <taxon>Pseudomonadati</taxon>
        <taxon>Pseudomonadota</taxon>
        <taxon>Betaproteobacteria</taxon>
        <taxon>Burkholderiales</taxon>
        <taxon>Burkholderiaceae</taxon>
        <taxon>Paraburkholderia</taxon>
    </lineage>
</organism>
<dbReference type="InterPro" id="IPR009662">
    <property type="entry name" value="Malonate_deCO2ase_dsu"/>
</dbReference>
<keyword evidence="3" id="KW-0597">Phosphoprotein</keyword>
<reference evidence="5 6" key="1">
    <citation type="submission" date="2021-07" db="EMBL/GenBank/DDBJ databases">
        <title>Paraburkholderia edwinii protects Aspergillus sp. from phenazines by acting as a toxin sponge.</title>
        <authorList>
            <person name="Dahlstrom K.M."/>
            <person name="Newman D.K."/>
        </authorList>
    </citation>
    <scope>NUCLEOTIDE SEQUENCE [LARGE SCALE GENOMIC DNA]</scope>
    <source>
        <strain evidence="5 6">Pe01</strain>
    </source>
</reference>